<dbReference type="NCBIfam" id="NF045728">
    <property type="entry name" value="glycosyl_F510_1955"/>
    <property type="match status" value="1"/>
</dbReference>
<reference evidence="2 3" key="1">
    <citation type="submission" date="2019-03" db="EMBL/GenBank/DDBJ databases">
        <authorList>
            <person name="He R.-H."/>
        </authorList>
    </citation>
    <scope>NUCLEOTIDE SEQUENCE [LARGE SCALE GENOMIC DNA]</scope>
    <source>
        <strain evidence="3">SH 714</strain>
    </source>
</reference>
<dbReference type="OrthoDB" id="9764804at2"/>
<keyword evidence="3" id="KW-1185">Reference proteome</keyword>
<feature type="transmembrane region" description="Helical" evidence="1">
    <location>
        <begin position="39"/>
        <end position="63"/>
    </location>
</feature>
<evidence type="ECO:0008006" key="4">
    <source>
        <dbReference type="Google" id="ProtNLM"/>
    </source>
</evidence>
<evidence type="ECO:0000313" key="2">
    <source>
        <dbReference type="EMBL" id="TFB14107.1"/>
    </source>
</evidence>
<name>A0A4Y8IG32_9BACI</name>
<dbReference type="InterPro" id="IPR054817">
    <property type="entry name" value="Glycosyl_F510_1955-like"/>
</dbReference>
<keyword evidence="1" id="KW-0812">Transmembrane</keyword>
<organism evidence="2 3">
    <name type="scientific">Filobacillus milosensis</name>
    <dbReference type="NCBI Taxonomy" id="94137"/>
    <lineage>
        <taxon>Bacteria</taxon>
        <taxon>Bacillati</taxon>
        <taxon>Bacillota</taxon>
        <taxon>Bacilli</taxon>
        <taxon>Bacillales</taxon>
        <taxon>Bacillaceae</taxon>
        <taxon>Filobacillus</taxon>
    </lineage>
</organism>
<accession>A0A4Y8IG32</accession>
<proteinExistence type="predicted"/>
<keyword evidence="1" id="KW-1133">Transmembrane helix</keyword>
<protein>
    <recommendedName>
        <fullName evidence="4">Glycosyl hydrolase</fullName>
    </recommendedName>
</protein>
<dbReference type="RefSeq" id="WP_134341182.1">
    <property type="nucleotide sequence ID" value="NZ_SOPW01000019.1"/>
</dbReference>
<sequence length="385" mass="43363">MRKITLISIVNFVLFMIPFKVFAHSTEETTSESVMNYWSIGFLASLIILIIFIIMLFLNKIALKKLDLKNKKSRKKAQVMLKRNKIYITVSAITSLLTLFFLIMLNLGGDEKVTFTHIHGLGYTSSGEELYVPSHDGLIVFKNGHWTAPEDTNKHDYMGFSMYEDGFYSSGHPSPNSNLKNPLGIIKSTDQGQTIEKLDLYGEIDFHGMTVGYETEDIYVFNPTQNSRMNQPGLYYSSDKTKTWGKSEMTGVSGQATSLAAHPIKKGVMVIGTNQGLFLSEDYGDNFEKLSVTGKVTAVSFGHQNQLLVSTQNEKVNLLQFNLDTNEFKKLNIPNLSNDAITYIQQNPANKKELVFTTNSKNIYISYDDGETWEKSVDKGEVESH</sequence>
<evidence type="ECO:0000313" key="3">
    <source>
        <dbReference type="Proteomes" id="UP000297975"/>
    </source>
</evidence>
<dbReference type="EMBL" id="SOPW01000019">
    <property type="protein sequence ID" value="TFB14107.1"/>
    <property type="molecule type" value="Genomic_DNA"/>
</dbReference>
<dbReference type="SUPFAM" id="SSF110296">
    <property type="entry name" value="Oligoxyloglucan reducing end-specific cellobiohydrolase"/>
    <property type="match status" value="1"/>
</dbReference>
<comment type="caution">
    <text evidence="2">The sequence shown here is derived from an EMBL/GenBank/DDBJ whole genome shotgun (WGS) entry which is preliminary data.</text>
</comment>
<keyword evidence="1" id="KW-0472">Membrane</keyword>
<dbReference type="Gene3D" id="2.130.10.10">
    <property type="entry name" value="YVTN repeat-like/Quinoprotein amine dehydrogenase"/>
    <property type="match status" value="1"/>
</dbReference>
<evidence type="ECO:0000256" key="1">
    <source>
        <dbReference type="SAM" id="Phobius"/>
    </source>
</evidence>
<dbReference type="Proteomes" id="UP000297975">
    <property type="component" value="Unassembled WGS sequence"/>
</dbReference>
<dbReference type="AlphaFoldDB" id="A0A4Y8IG32"/>
<feature type="transmembrane region" description="Helical" evidence="1">
    <location>
        <begin position="84"/>
        <end position="105"/>
    </location>
</feature>
<gene>
    <name evidence="2" type="ORF">E3U55_14420</name>
</gene>
<dbReference type="InterPro" id="IPR015943">
    <property type="entry name" value="WD40/YVTN_repeat-like_dom_sf"/>
</dbReference>